<dbReference type="EMBL" id="HBFQ01047409">
    <property type="protein sequence ID" value="CAD8859396.1"/>
    <property type="molecule type" value="Transcribed_RNA"/>
</dbReference>
<gene>
    <name evidence="2" type="ORF">NSCI0253_LOCUS33750</name>
</gene>
<name>A0A7S1FCA5_NOCSC</name>
<protein>
    <submittedName>
        <fullName evidence="2">Uncharacterized protein</fullName>
    </submittedName>
</protein>
<evidence type="ECO:0000313" key="2">
    <source>
        <dbReference type="EMBL" id="CAD8859396.1"/>
    </source>
</evidence>
<proteinExistence type="predicted"/>
<dbReference type="AlphaFoldDB" id="A0A7S1FCA5"/>
<sequence>MSNAGWMTSDYVVHEAFDLETTVSQFLADESRSSLALPQNLSADQQKHARRLSDQHPGLKCESYGFGKENQLLLFKGSGKPVPSGGVIGQERADGAQGVRVKNTFIDDWVASEGTNGLEQPHCRSMPATPVGLLERTLQRCLLEVGDGKSSLSETAETERESVASTALDSGKDPPSPHGSIGETNAAGGDDGALANAPELPALPEGLKVRNTFIHIETMPTFDRIVQSMPDGMFRHCLQAELMSQTEPPDVSEPRAAKPERAPPLPMTRLSAPPLLDPPGMPQAPPVAPAAPPPPANVEVPCGTEVEIHGLVKLPEFNGLCGTVQSLDSASGRYDVYLDCPTGACGWRWVKVKGENLRLRNPPPPCKSPTVTLTECPVLHAGRA</sequence>
<feature type="compositionally biased region" description="Low complexity" evidence="1">
    <location>
        <begin position="185"/>
        <end position="198"/>
    </location>
</feature>
<feature type="region of interest" description="Disordered" evidence="1">
    <location>
        <begin position="147"/>
        <end position="198"/>
    </location>
</feature>
<reference evidence="2" key="1">
    <citation type="submission" date="2021-01" db="EMBL/GenBank/DDBJ databases">
        <authorList>
            <person name="Corre E."/>
            <person name="Pelletier E."/>
            <person name="Niang G."/>
            <person name="Scheremetjew M."/>
            <person name="Finn R."/>
            <person name="Kale V."/>
            <person name="Holt S."/>
            <person name="Cochrane G."/>
            <person name="Meng A."/>
            <person name="Brown T."/>
            <person name="Cohen L."/>
        </authorList>
    </citation>
    <scope>NUCLEOTIDE SEQUENCE</scope>
</reference>
<evidence type="ECO:0000256" key="1">
    <source>
        <dbReference type="SAM" id="MobiDB-lite"/>
    </source>
</evidence>
<accession>A0A7S1FCA5</accession>
<feature type="region of interest" description="Disordered" evidence="1">
    <location>
        <begin position="244"/>
        <end position="266"/>
    </location>
</feature>
<feature type="compositionally biased region" description="Basic and acidic residues" evidence="1">
    <location>
        <begin position="252"/>
        <end position="261"/>
    </location>
</feature>
<organism evidence="2">
    <name type="scientific">Noctiluca scintillans</name>
    <name type="common">Sea sparkle</name>
    <name type="synonym">Red tide dinoflagellate</name>
    <dbReference type="NCBI Taxonomy" id="2966"/>
    <lineage>
        <taxon>Eukaryota</taxon>
        <taxon>Sar</taxon>
        <taxon>Alveolata</taxon>
        <taxon>Dinophyceae</taxon>
        <taxon>Noctilucales</taxon>
        <taxon>Noctilucaceae</taxon>
        <taxon>Noctiluca</taxon>
    </lineage>
</organism>